<gene>
    <name evidence="1" type="ORF">E6Q11_06230</name>
</gene>
<dbReference type="AlphaFoldDB" id="A0A5C7J3C2"/>
<evidence type="ECO:0000313" key="1">
    <source>
        <dbReference type="EMBL" id="TXG75879.1"/>
    </source>
</evidence>
<name>A0A5C7J3C2_9BACT</name>
<sequence>MLYERVVELKVGDTEITGLDIAFEIEKDESPEPNPCHIEIYNLGPENRSVLSKYRYVPVLLKAGYKGQVGVLFQGDMMRCVHMKEGPTWKTILASGDGVMAMQTKRLDKNYAKGTPIKTVIEDLAKQLGLPLGSPLEHIKELSESLSKGFAASGNPMKDLGRVLSGKKLKLSVQNQSLQLRMDTEPLQKEAIVLRDETGLIASPEIGSDGEIVVKSLLMAEFLPGRKVFLDSAIFKGFAIIQSAHFVGSTFGQDWEAELTCSAASMGI</sequence>
<comment type="caution">
    <text evidence="1">The sequence shown here is derived from an EMBL/GenBank/DDBJ whole genome shotgun (WGS) entry which is preliminary data.</text>
</comment>
<accession>A0A5C7J3C2</accession>
<evidence type="ECO:0000313" key="2">
    <source>
        <dbReference type="Proteomes" id="UP000321026"/>
    </source>
</evidence>
<protein>
    <submittedName>
        <fullName evidence="1">Uncharacterized protein</fullName>
    </submittedName>
</protein>
<dbReference type="EMBL" id="SSDS01000097">
    <property type="protein sequence ID" value="TXG75879.1"/>
    <property type="molecule type" value="Genomic_DNA"/>
</dbReference>
<reference evidence="1 2" key="1">
    <citation type="submission" date="2018-09" db="EMBL/GenBank/DDBJ databases">
        <title>Metagenome Assembled Genomes from an Advanced Water Purification Facility.</title>
        <authorList>
            <person name="Stamps B.W."/>
            <person name="Spear J.R."/>
        </authorList>
    </citation>
    <scope>NUCLEOTIDE SEQUENCE [LARGE SCALE GENOMIC DNA]</scope>
    <source>
        <strain evidence="1">Bin_63_2</strain>
    </source>
</reference>
<organism evidence="1 2">
    <name type="scientific">Candidatus Dojkabacteria bacterium</name>
    <dbReference type="NCBI Taxonomy" id="2099670"/>
    <lineage>
        <taxon>Bacteria</taxon>
        <taxon>Candidatus Dojkabacteria</taxon>
    </lineage>
</organism>
<proteinExistence type="predicted"/>
<dbReference type="Proteomes" id="UP000321026">
    <property type="component" value="Unassembled WGS sequence"/>
</dbReference>